<keyword evidence="2" id="KW-1185">Reference proteome</keyword>
<comment type="caution">
    <text evidence="1">The sequence shown here is derived from an EMBL/GenBank/DDBJ whole genome shotgun (WGS) entry which is preliminary data.</text>
</comment>
<name>A0A2U1KQH0_ARTAN</name>
<dbReference type="PANTHER" id="PTHR22753">
    <property type="entry name" value="TRANSMEMBRANE PROTEIN 68"/>
    <property type="match status" value="1"/>
</dbReference>
<accession>A0A2U1KQH0</accession>
<proteinExistence type="predicted"/>
<dbReference type="AlphaFoldDB" id="A0A2U1KQH0"/>
<dbReference type="EMBL" id="PKPP01015058">
    <property type="protein sequence ID" value="PWA38996.1"/>
    <property type="molecule type" value="Genomic_DNA"/>
</dbReference>
<sequence length="247" mass="28564">MVSHNLPRTCAQLPYSTHASCLTLEKAHVYFINNNCLSIHTSEPHSSQLCFISFSLHSQFPMRTSHRSLNIFLVYWLGEEYKLFWPDQPEFVRMAAKFGATIVPFGAVGEDDLAELVLDYDDVMKIPVLNDYIKKENERGIQRGIRLRTDMEGEVANQDFYFPGLLPKVPGRLYYLFGKPIRTAGREKMLKDRDNAKELYMQIKSEVENSMAYLIKKREEDPYRGVVNRVLNQPISTPVHQVPTFEP</sequence>
<organism evidence="1 2">
    <name type="scientific">Artemisia annua</name>
    <name type="common">Sweet wormwood</name>
    <dbReference type="NCBI Taxonomy" id="35608"/>
    <lineage>
        <taxon>Eukaryota</taxon>
        <taxon>Viridiplantae</taxon>
        <taxon>Streptophyta</taxon>
        <taxon>Embryophyta</taxon>
        <taxon>Tracheophyta</taxon>
        <taxon>Spermatophyta</taxon>
        <taxon>Magnoliopsida</taxon>
        <taxon>eudicotyledons</taxon>
        <taxon>Gunneridae</taxon>
        <taxon>Pentapetalae</taxon>
        <taxon>asterids</taxon>
        <taxon>campanulids</taxon>
        <taxon>Asterales</taxon>
        <taxon>Asteraceae</taxon>
        <taxon>Asteroideae</taxon>
        <taxon>Anthemideae</taxon>
        <taxon>Artemisiinae</taxon>
        <taxon>Artemisia</taxon>
    </lineage>
</organism>
<protein>
    <submittedName>
        <fullName evidence="1">Esterase/lipase/thioesterase family protein</fullName>
    </submittedName>
</protein>
<evidence type="ECO:0000313" key="2">
    <source>
        <dbReference type="Proteomes" id="UP000245207"/>
    </source>
</evidence>
<dbReference type="GO" id="GO:0016020">
    <property type="term" value="C:membrane"/>
    <property type="evidence" value="ECO:0007669"/>
    <property type="project" value="TreeGrafter"/>
</dbReference>
<dbReference type="PANTHER" id="PTHR22753:SF14">
    <property type="entry name" value="MONOACYLGLYCEROL_DIACYLGLYCEROL O-ACYLTRANSFERASE"/>
    <property type="match status" value="1"/>
</dbReference>
<dbReference type="Proteomes" id="UP000245207">
    <property type="component" value="Unassembled WGS sequence"/>
</dbReference>
<evidence type="ECO:0000313" key="1">
    <source>
        <dbReference type="EMBL" id="PWA38996.1"/>
    </source>
</evidence>
<gene>
    <name evidence="1" type="ORF">CTI12_AA566310</name>
</gene>
<dbReference type="OrthoDB" id="44277at2759"/>
<reference evidence="1 2" key="1">
    <citation type="journal article" date="2018" name="Mol. Plant">
        <title>The genome of Artemisia annua provides insight into the evolution of Asteraceae family and artemisinin biosynthesis.</title>
        <authorList>
            <person name="Shen Q."/>
            <person name="Zhang L."/>
            <person name="Liao Z."/>
            <person name="Wang S."/>
            <person name="Yan T."/>
            <person name="Shi P."/>
            <person name="Liu M."/>
            <person name="Fu X."/>
            <person name="Pan Q."/>
            <person name="Wang Y."/>
            <person name="Lv Z."/>
            <person name="Lu X."/>
            <person name="Zhang F."/>
            <person name="Jiang W."/>
            <person name="Ma Y."/>
            <person name="Chen M."/>
            <person name="Hao X."/>
            <person name="Li L."/>
            <person name="Tang Y."/>
            <person name="Lv G."/>
            <person name="Zhou Y."/>
            <person name="Sun X."/>
            <person name="Brodelius P.E."/>
            <person name="Rose J.K.C."/>
            <person name="Tang K."/>
        </authorList>
    </citation>
    <scope>NUCLEOTIDE SEQUENCE [LARGE SCALE GENOMIC DNA]</scope>
    <source>
        <strain evidence="2">cv. Huhao1</strain>
        <tissue evidence="1">Leaf</tissue>
    </source>
</reference>